<feature type="chain" id="PRO_5042071151" evidence="3">
    <location>
        <begin position="19"/>
        <end position="267"/>
    </location>
</feature>
<accession>A0AAE0JHN2</accession>
<dbReference type="EMBL" id="JAUEPP010000003">
    <property type="protein sequence ID" value="KAK3347836.1"/>
    <property type="molecule type" value="Genomic_DNA"/>
</dbReference>
<reference evidence="4" key="1">
    <citation type="journal article" date="2023" name="Mol. Phylogenet. Evol.">
        <title>Genome-scale phylogeny and comparative genomics of the fungal order Sordariales.</title>
        <authorList>
            <person name="Hensen N."/>
            <person name="Bonometti L."/>
            <person name="Westerberg I."/>
            <person name="Brannstrom I.O."/>
            <person name="Guillou S."/>
            <person name="Cros-Aarteil S."/>
            <person name="Calhoun S."/>
            <person name="Haridas S."/>
            <person name="Kuo A."/>
            <person name="Mondo S."/>
            <person name="Pangilinan J."/>
            <person name="Riley R."/>
            <person name="LaButti K."/>
            <person name="Andreopoulos B."/>
            <person name="Lipzen A."/>
            <person name="Chen C."/>
            <person name="Yan M."/>
            <person name="Daum C."/>
            <person name="Ng V."/>
            <person name="Clum A."/>
            <person name="Steindorff A."/>
            <person name="Ohm R.A."/>
            <person name="Martin F."/>
            <person name="Silar P."/>
            <person name="Natvig D.O."/>
            <person name="Lalanne C."/>
            <person name="Gautier V."/>
            <person name="Ament-Velasquez S.L."/>
            <person name="Kruys A."/>
            <person name="Hutchinson M.I."/>
            <person name="Powell A.J."/>
            <person name="Barry K."/>
            <person name="Miller A.N."/>
            <person name="Grigoriev I.V."/>
            <person name="Debuchy R."/>
            <person name="Gladieux P."/>
            <person name="Hiltunen Thoren M."/>
            <person name="Johannesson H."/>
        </authorList>
    </citation>
    <scope>NUCLEOTIDE SEQUENCE</scope>
    <source>
        <strain evidence="4">CBS 560.94</strain>
    </source>
</reference>
<keyword evidence="2" id="KW-0812">Transmembrane</keyword>
<evidence type="ECO:0000313" key="5">
    <source>
        <dbReference type="Proteomes" id="UP001278500"/>
    </source>
</evidence>
<protein>
    <submittedName>
        <fullName evidence="4">Uncharacterized protein</fullName>
    </submittedName>
</protein>
<keyword evidence="3" id="KW-0732">Signal</keyword>
<evidence type="ECO:0000256" key="2">
    <source>
        <dbReference type="SAM" id="Phobius"/>
    </source>
</evidence>
<feature type="signal peptide" evidence="3">
    <location>
        <begin position="1"/>
        <end position="18"/>
    </location>
</feature>
<evidence type="ECO:0000256" key="3">
    <source>
        <dbReference type="SAM" id="SignalP"/>
    </source>
</evidence>
<name>A0AAE0JHN2_9PEZI</name>
<keyword evidence="2" id="KW-1133">Transmembrane helix</keyword>
<proteinExistence type="predicted"/>
<dbReference type="Proteomes" id="UP001278500">
    <property type="component" value="Unassembled WGS sequence"/>
</dbReference>
<feature type="transmembrane region" description="Helical" evidence="2">
    <location>
        <begin position="72"/>
        <end position="91"/>
    </location>
</feature>
<feature type="region of interest" description="Disordered" evidence="1">
    <location>
        <begin position="209"/>
        <end position="267"/>
    </location>
</feature>
<dbReference type="GeneID" id="87865327"/>
<dbReference type="AlphaFoldDB" id="A0AAE0JHN2"/>
<keyword evidence="2" id="KW-0472">Membrane</keyword>
<dbReference type="RefSeq" id="XP_062682918.1">
    <property type="nucleotide sequence ID" value="XM_062828173.1"/>
</dbReference>
<reference evidence="4" key="2">
    <citation type="submission" date="2023-06" db="EMBL/GenBank/DDBJ databases">
        <authorList>
            <consortium name="Lawrence Berkeley National Laboratory"/>
            <person name="Haridas S."/>
            <person name="Hensen N."/>
            <person name="Bonometti L."/>
            <person name="Westerberg I."/>
            <person name="Brannstrom I.O."/>
            <person name="Guillou S."/>
            <person name="Cros-Aarteil S."/>
            <person name="Calhoun S."/>
            <person name="Kuo A."/>
            <person name="Mondo S."/>
            <person name="Pangilinan J."/>
            <person name="Riley R."/>
            <person name="Labutti K."/>
            <person name="Andreopoulos B."/>
            <person name="Lipzen A."/>
            <person name="Chen C."/>
            <person name="Yanf M."/>
            <person name="Daum C."/>
            <person name="Ng V."/>
            <person name="Clum A."/>
            <person name="Steindorff A."/>
            <person name="Ohm R."/>
            <person name="Martin F."/>
            <person name="Silar P."/>
            <person name="Natvig D."/>
            <person name="Lalanne C."/>
            <person name="Gautier V."/>
            <person name="Ament-Velasquez S.L."/>
            <person name="Kruys A."/>
            <person name="Hutchinson M.I."/>
            <person name="Powell A.J."/>
            <person name="Barry K."/>
            <person name="Miller A.N."/>
            <person name="Grigoriev I.V."/>
            <person name="Debuchy R."/>
            <person name="Gladieux P."/>
            <person name="Thoren M.H."/>
            <person name="Johannesson H."/>
        </authorList>
    </citation>
    <scope>NUCLEOTIDE SEQUENCE</scope>
    <source>
        <strain evidence="4">CBS 560.94</strain>
    </source>
</reference>
<keyword evidence="5" id="KW-1185">Reference proteome</keyword>
<organism evidence="4 5">
    <name type="scientific">Neurospora tetraspora</name>
    <dbReference type="NCBI Taxonomy" id="94610"/>
    <lineage>
        <taxon>Eukaryota</taxon>
        <taxon>Fungi</taxon>
        <taxon>Dikarya</taxon>
        <taxon>Ascomycota</taxon>
        <taxon>Pezizomycotina</taxon>
        <taxon>Sordariomycetes</taxon>
        <taxon>Sordariomycetidae</taxon>
        <taxon>Sordariales</taxon>
        <taxon>Sordariaceae</taxon>
        <taxon>Neurospora</taxon>
    </lineage>
</organism>
<sequence>MGCLCAILRFIFLLDGGGERVTWHMWEPSPAHLEEGREGCDCPKCKVANSTLADGTGPADIPADGFYQKYKIPMFILFSALAILIFGSTIWQCCFRKKKSIELESQFHLPPFIGHGGVSREDNHLPYPHSFHYHQYGGRTRASTRNRDRGRDRHGREVIRTTSGWWRHAGLDRPLYRNRPQRQTRVGIRVPPTTGTPLDGAYSMAYMQEETRQEQPQQHREGRQHEEYEMDAHKGQARETTPPPPYKARRSTDDTVDRPPGCLCAHV</sequence>
<comment type="caution">
    <text evidence="4">The sequence shown here is derived from an EMBL/GenBank/DDBJ whole genome shotgun (WGS) entry which is preliminary data.</text>
</comment>
<gene>
    <name evidence="4" type="ORF">B0H65DRAFT_507837</name>
</gene>
<evidence type="ECO:0000313" key="4">
    <source>
        <dbReference type="EMBL" id="KAK3347836.1"/>
    </source>
</evidence>
<feature type="compositionally biased region" description="Basic and acidic residues" evidence="1">
    <location>
        <begin position="209"/>
        <end position="237"/>
    </location>
</feature>
<evidence type="ECO:0000256" key="1">
    <source>
        <dbReference type="SAM" id="MobiDB-lite"/>
    </source>
</evidence>